<evidence type="ECO:0000313" key="2">
    <source>
        <dbReference type="Proteomes" id="UP000265520"/>
    </source>
</evidence>
<name>A0A392W7N3_9FABA</name>
<organism evidence="1 2">
    <name type="scientific">Trifolium medium</name>
    <dbReference type="NCBI Taxonomy" id="97028"/>
    <lineage>
        <taxon>Eukaryota</taxon>
        <taxon>Viridiplantae</taxon>
        <taxon>Streptophyta</taxon>
        <taxon>Embryophyta</taxon>
        <taxon>Tracheophyta</taxon>
        <taxon>Spermatophyta</taxon>
        <taxon>Magnoliopsida</taxon>
        <taxon>eudicotyledons</taxon>
        <taxon>Gunneridae</taxon>
        <taxon>Pentapetalae</taxon>
        <taxon>rosids</taxon>
        <taxon>fabids</taxon>
        <taxon>Fabales</taxon>
        <taxon>Fabaceae</taxon>
        <taxon>Papilionoideae</taxon>
        <taxon>50 kb inversion clade</taxon>
        <taxon>NPAAA clade</taxon>
        <taxon>Hologalegina</taxon>
        <taxon>IRL clade</taxon>
        <taxon>Trifolieae</taxon>
        <taxon>Trifolium</taxon>
    </lineage>
</organism>
<sequence>KDWNREVFGLMDLKIDKTVKDLNEVEERCEWEW</sequence>
<comment type="caution">
    <text evidence="1">The sequence shown here is derived from an EMBL/GenBank/DDBJ whole genome shotgun (WGS) entry which is preliminary data.</text>
</comment>
<reference evidence="1 2" key="1">
    <citation type="journal article" date="2018" name="Front. Plant Sci.">
        <title>Red Clover (Trifolium pratense) and Zigzag Clover (T. medium) - A Picture of Genomic Similarities and Differences.</title>
        <authorList>
            <person name="Dluhosova J."/>
            <person name="Istvanek J."/>
            <person name="Nedelnik J."/>
            <person name="Repkova J."/>
        </authorList>
    </citation>
    <scope>NUCLEOTIDE SEQUENCE [LARGE SCALE GENOMIC DNA]</scope>
    <source>
        <strain evidence="2">cv. 10/8</strain>
        <tissue evidence="1">Leaf</tissue>
    </source>
</reference>
<keyword evidence="2" id="KW-1185">Reference proteome</keyword>
<protein>
    <submittedName>
        <fullName evidence="1">Uncharacterized protein</fullName>
    </submittedName>
</protein>
<proteinExistence type="predicted"/>
<dbReference type="AlphaFoldDB" id="A0A392W7N3"/>
<dbReference type="EMBL" id="LXQA011369932">
    <property type="protein sequence ID" value="MCI94905.1"/>
    <property type="molecule type" value="Genomic_DNA"/>
</dbReference>
<evidence type="ECO:0000313" key="1">
    <source>
        <dbReference type="EMBL" id="MCI94905.1"/>
    </source>
</evidence>
<accession>A0A392W7N3</accession>
<dbReference type="Proteomes" id="UP000265520">
    <property type="component" value="Unassembled WGS sequence"/>
</dbReference>
<feature type="non-terminal residue" evidence="1">
    <location>
        <position position="1"/>
    </location>
</feature>